<name>A0A6H2A3H1_9ZZZZ</name>
<dbReference type="EMBL" id="MT144484">
    <property type="protein sequence ID" value="QJA54191.1"/>
    <property type="molecule type" value="Genomic_DNA"/>
</dbReference>
<reference evidence="1" key="1">
    <citation type="submission" date="2020-03" db="EMBL/GenBank/DDBJ databases">
        <title>The deep terrestrial virosphere.</title>
        <authorList>
            <person name="Holmfeldt K."/>
            <person name="Nilsson E."/>
            <person name="Simone D."/>
            <person name="Lopez-Fernandez M."/>
            <person name="Wu X."/>
            <person name="de Brujin I."/>
            <person name="Lundin D."/>
            <person name="Andersson A."/>
            <person name="Bertilsson S."/>
            <person name="Dopson M."/>
        </authorList>
    </citation>
    <scope>NUCLEOTIDE SEQUENCE</scope>
    <source>
        <strain evidence="1">TM448A04443</strain>
    </source>
</reference>
<evidence type="ECO:0000313" key="1">
    <source>
        <dbReference type="EMBL" id="QJA54191.1"/>
    </source>
</evidence>
<organism evidence="1">
    <name type="scientific">viral metagenome</name>
    <dbReference type="NCBI Taxonomy" id="1070528"/>
    <lineage>
        <taxon>unclassified sequences</taxon>
        <taxon>metagenomes</taxon>
        <taxon>organismal metagenomes</taxon>
    </lineage>
</organism>
<accession>A0A6H2A3H1</accession>
<dbReference type="AlphaFoldDB" id="A0A6H2A3H1"/>
<proteinExistence type="predicted"/>
<gene>
    <name evidence="1" type="ORF">TM448A04443_0010</name>
</gene>
<sequence>MNDCKRVIQEEINHKKSIIYHSPLAKKTQRTMASPEASGPVRKFSEEEIWLENLKRLVLPKGGLMT</sequence>
<protein>
    <submittedName>
        <fullName evidence="1">Uncharacterized protein</fullName>
    </submittedName>
</protein>